<keyword evidence="3" id="KW-1185">Reference proteome</keyword>
<dbReference type="Gene3D" id="3.10.50.30">
    <property type="entry name" value="Transcription elongation factor, GreA/GreB, C-terminal domain"/>
    <property type="match status" value="1"/>
</dbReference>
<dbReference type="EMBL" id="AP022601">
    <property type="protein sequence ID" value="BBY94621.1"/>
    <property type="molecule type" value="Genomic_DNA"/>
</dbReference>
<organism evidence="2 3">
    <name type="scientific">Mycobacterium gallinarum</name>
    <dbReference type="NCBI Taxonomy" id="39689"/>
    <lineage>
        <taxon>Bacteria</taxon>
        <taxon>Bacillati</taxon>
        <taxon>Actinomycetota</taxon>
        <taxon>Actinomycetes</taxon>
        <taxon>Mycobacteriales</taxon>
        <taxon>Mycobacteriaceae</taxon>
        <taxon>Mycobacterium</taxon>
    </lineage>
</organism>
<keyword evidence="2" id="KW-0648">Protein biosynthesis</keyword>
<feature type="domain" description="Transcription elongation factor GreA/GreB C-terminal" evidence="1">
    <location>
        <begin position="74"/>
        <end position="142"/>
    </location>
</feature>
<dbReference type="Proteomes" id="UP000465785">
    <property type="component" value="Chromosome"/>
</dbReference>
<gene>
    <name evidence="2" type="ORF">MGALJ_42900</name>
</gene>
<dbReference type="RefSeq" id="WP_163732492.1">
    <property type="nucleotide sequence ID" value="NZ_AP022601.1"/>
</dbReference>
<dbReference type="KEGG" id="mgau:MGALJ_42900"/>
<reference evidence="2 3" key="1">
    <citation type="journal article" date="2019" name="Emerg. Microbes Infect.">
        <title>Comprehensive subspecies identification of 175 nontuberculous mycobacteria species based on 7547 genomic profiles.</title>
        <authorList>
            <person name="Matsumoto Y."/>
            <person name="Kinjo T."/>
            <person name="Motooka D."/>
            <person name="Nabeya D."/>
            <person name="Jung N."/>
            <person name="Uechi K."/>
            <person name="Horii T."/>
            <person name="Iida T."/>
            <person name="Fujita J."/>
            <person name="Nakamura S."/>
        </authorList>
    </citation>
    <scope>NUCLEOTIDE SEQUENCE [LARGE SCALE GENOMIC DNA]</scope>
    <source>
        <strain evidence="2 3">JCM 6399</strain>
    </source>
</reference>
<dbReference type="SUPFAM" id="SSF54534">
    <property type="entry name" value="FKBP-like"/>
    <property type="match status" value="1"/>
</dbReference>
<evidence type="ECO:0000313" key="2">
    <source>
        <dbReference type="EMBL" id="BBY94621.1"/>
    </source>
</evidence>
<accession>A0A9W4B5P9</accession>
<dbReference type="Pfam" id="PF01272">
    <property type="entry name" value="GreA_GreB"/>
    <property type="match status" value="1"/>
</dbReference>
<evidence type="ECO:0000313" key="3">
    <source>
        <dbReference type="Proteomes" id="UP000465785"/>
    </source>
</evidence>
<protein>
    <submittedName>
        <fullName evidence="2">Transcription elongation factor GreA</fullName>
    </submittedName>
</protein>
<dbReference type="InterPro" id="IPR036953">
    <property type="entry name" value="GreA/GreB_C_sf"/>
</dbReference>
<proteinExistence type="predicted"/>
<sequence>MTSTTRVWISAQAHERLHRELDTLRFLFSAGIADDGTDENATVVRRAWERRIQQIHDLLINAAVGDDPPDDGLAEPGMVVTIRRHATGDTETFLLGVHDAEYLDMPVYSIECPLGAAIAGARAGERRTFELPSGSPLAVTLLKAVPYGLHIADVDQPAQNVEVKRTTTKGSTC</sequence>
<dbReference type="GO" id="GO:0032784">
    <property type="term" value="P:regulation of DNA-templated transcription elongation"/>
    <property type="evidence" value="ECO:0007669"/>
    <property type="project" value="InterPro"/>
</dbReference>
<name>A0A9W4B5P9_9MYCO</name>
<dbReference type="InterPro" id="IPR001437">
    <property type="entry name" value="Tscrpt_elong_fac_GreA/B_C"/>
</dbReference>
<keyword evidence="2" id="KW-0251">Elongation factor</keyword>
<evidence type="ECO:0000259" key="1">
    <source>
        <dbReference type="Pfam" id="PF01272"/>
    </source>
</evidence>
<dbReference type="GO" id="GO:0003677">
    <property type="term" value="F:DNA binding"/>
    <property type="evidence" value="ECO:0007669"/>
    <property type="project" value="InterPro"/>
</dbReference>
<dbReference type="AlphaFoldDB" id="A0A9W4B5P9"/>
<dbReference type="GO" id="GO:0003746">
    <property type="term" value="F:translation elongation factor activity"/>
    <property type="evidence" value="ECO:0007669"/>
    <property type="project" value="UniProtKB-KW"/>
</dbReference>